<dbReference type="GeneID" id="90545320"/>
<evidence type="ECO:0000256" key="1">
    <source>
        <dbReference type="ARBA" id="ARBA00022729"/>
    </source>
</evidence>
<dbReference type="CDD" id="cd12797">
    <property type="entry name" value="M23_peptidase"/>
    <property type="match status" value="1"/>
</dbReference>
<dbReference type="Proteomes" id="UP000246114">
    <property type="component" value="Unassembled WGS sequence"/>
</dbReference>
<dbReference type="Proteomes" id="UP000182135">
    <property type="component" value="Unassembled WGS sequence"/>
</dbReference>
<feature type="transmembrane region" description="Helical" evidence="2">
    <location>
        <begin position="54"/>
        <end position="74"/>
    </location>
</feature>
<keyword evidence="2" id="KW-0812">Transmembrane</keyword>
<evidence type="ECO:0000313" key="6">
    <source>
        <dbReference type="Proteomes" id="UP000182135"/>
    </source>
</evidence>
<dbReference type="Pfam" id="PF01551">
    <property type="entry name" value="Peptidase_M23"/>
    <property type="match status" value="1"/>
</dbReference>
<feature type="domain" description="M23ase beta-sheet core" evidence="3">
    <location>
        <begin position="168"/>
        <end position="261"/>
    </location>
</feature>
<dbReference type="eggNOG" id="COG0739">
    <property type="taxonomic scope" value="Bacteria"/>
</dbReference>
<dbReference type="EMBL" id="QAMZ01000041">
    <property type="protein sequence ID" value="PWL53163.1"/>
    <property type="molecule type" value="Genomic_DNA"/>
</dbReference>
<reference evidence="5 6" key="1">
    <citation type="submission" date="2016-10" db="EMBL/GenBank/DDBJ databases">
        <authorList>
            <person name="de Groot N.N."/>
        </authorList>
    </citation>
    <scope>NUCLEOTIDE SEQUENCE [LARGE SCALE GENOMIC DNA]</scope>
    <source>
        <strain evidence="5 6">NLAE-zl-G419</strain>
    </source>
</reference>
<dbReference type="InterPro" id="IPR050570">
    <property type="entry name" value="Cell_wall_metabolism_enzyme"/>
</dbReference>
<evidence type="ECO:0000313" key="5">
    <source>
        <dbReference type="EMBL" id="SFF57922.1"/>
    </source>
</evidence>
<evidence type="ECO:0000313" key="7">
    <source>
        <dbReference type="Proteomes" id="UP000246114"/>
    </source>
</evidence>
<dbReference type="GO" id="GO:0004222">
    <property type="term" value="F:metalloendopeptidase activity"/>
    <property type="evidence" value="ECO:0007669"/>
    <property type="project" value="TreeGrafter"/>
</dbReference>
<protein>
    <submittedName>
        <fullName evidence="5">Peptidase family M23</fullName>
    </submittedName>
</protein>
<evidence type="ECO:0000313" key="4">
    <source>
        <dbReference type="EMBL" id="PWL53163.1"/>
    </source>
</evidence>
<dbReference type="RefSeq" id="WP_027638605.1">
    <property type="nucleotide sequence ID" value="NZ_BAAACD010000003.1"/>
</dbReference>
<dbReference type="EMBL" id="FOOE01000003">
    <property type="protein sequence ID" value="SFF57922.1"/>
    <property type="molecule type" value="Genomic_DNA"/>
</dbReference>
<dbReference type="PANTHER" id="PTHR21666">
    <property type="entry name" value="PEPTIDASE-RELATED"/>
    <property type="match status" value="1"/>
</dbReference>
<dbReference type="InterPro" id="IPR011055">
    <property type="entry name" value="Dup_hybrid_motif"/>
</dbReference>
<organism evidence="5 6">
    <name type="scientific">Clostridium cadaveris</name>
    <dbReference type="NCBI Taxonomy" id="1529"/>
    <lineage>
        <taxon>Bacteria</taxon>
        <taxon>Bacillati</taxon>
        <taxon>Bacillota</taxon>
        <taxon>Clostridia</taxon>
        <taxon>Eubacteriales</taxon>
        <taxon>Clostridiaceae</taxon>
        <taxon>Clostridium</taxon>
    </lineage>
</organism>
<dbReference type="AlphaFoldDB" id="A0A1I2JSX1"/>
<dbReference type="SUPFAM" id="SSF51261">
    <property type="entry name" value="Duplicated hybrid motif"/>
    <property type="match status" value="1"/>
</dbReference>
<dbReference type="Gene3D" id="2.70.70.10">
    <property type="entry name" value="Glucose Permease (Domain IIA)"/>
    <property type="match status" value="1"/>
</dbReference>
<name>A0A1I2JSX1_9CLOT</name>
<dbReference type="InterPro" id="IPR016047">
    <property type="entry name" value="M23ase_b-sheet_dom"/>
</dbReference>
<reference evidence="4 7" key="2">
    <citation type="submission" date="2018-03" db="EMBL/GenBank/DDBJ databases">
        <title>The uncultured portion of the human microbiome is neutrally assembled.</title>
        <authorList>
            <person name="Jeraldo P."/>
            <person name="Boardman L."/>
            <person name="White B.A."/>
            <person name="Nelson H."/>
            <person name="Goldenfeld N."/>
            <person name="Chia N."/>
        </authorList>
    </citation>
    <scope>NUCLEOTIDE SEQUENCE [LARGE SCALE GENOMIC DNA]</scope>
    <source>
        <strain evidence="4">CIM:MAG 903</strain>
    </source>
</reference>
<keyword evidence="2" id="KW-1133">Transmembrane helix</keyword>
<proteinExistence type="predicted"/>
<dbReference type="PANTHER" id="PTHR21666:SF289">
    <property type="entry name" value="L-ALA--D-GLU ENDOPEPTIDASE"/>
    <property type="match status" value="1"/>
</dbReference>
<keyword evidence="2" id="KW-0472">Membrane</keyword>
<evidence type="ECO:0000259" key="3">
    <source>
        <dbReference type="Pfam" id="PF01551"/>
    </source>
</evidence>
<accession>A0A1I2JSX1</accession>
<keyword evidence="1" id="KW-0732">Signal</keyword>
<sequence length="272" mass="30093">MGKYNDAYKSYYNEIVSKEGRGSVRYNNGKNTGGFSYRENAKNIKGKKITPQRLINILIFQLAGTAALFVVILFCKTFTTAQTEKIYDYAKDTVKTSFDYNGAIAQIKSFDYKAAYDSAETYIENIKSKYLGGDNVIETTSKNFKAPIKGEVIGKYGSAQDLGWVGYKNGIVIKSSENSKVTIASKGTVREVGNSEALGNYIIVDHGEGLETEYGNLKDVNVKRGDELEENAEIGTSGGKGNLSSEHLYFGLLYMGAPKDPEKYIKFYDQSI</sequence>
<keyword evidence="6" id="KW-1185">Reference proteome</keyword>
<gene>
    <name evidence="4" type="ORF">DBY38_08325</name>
    <name evidence="5" type="ORF">SAMN04487885_103106</name>
</gene>
<evidence type="ECO:0000256" key="2">
    <source>
        <dbReference type="SAM" id="Phobius"/>
    </source>
</evidence>
<dbReference type="OrthoDB" id="2083169at2"/>
<dbReference type="STRING" id="1529.SAMN04487885_103106"/>